<evidence type="ECO:0000256" key="1">
    <source>
        <dbReference type="SAM" id="Phobius"/>
    </source>
</evidence>
<dbReference type="InterPro" id="IPR019196">
    <property type="entry name" value="ABC_transp_unknown"/>
</dbReference>
<dbReference type="InterPro" id="IPR055396">
    <property type="entry name" value="DUF7088"/>
</dbReference>
<evidence type="ECO:0000313" key="5">
    <source>
        <dbReference type="Proteomes" id="UP000176376"/>
    </source>
</evidence>
<dbReference type="Pfam" id="PF09822">
    <property type="entry name" value="ABC_transp_aux"/>
    <property type="match status" value="1"/>
</dbReference>
<sequence length="497" mass="55895">MIRNLIKKLLTFAGKNNFTFLVSIGLGVIILNYAAVYLPFRVDLSPGRAYSLATSTKKIIRDLDDKVTIKLFITSDLPAALSPLKTDVVDLVNEFKKVNGKKISIQFADPKKNNKDQEEAKKYNIPELQFSQIEKDKYAVSSSYFGIVISYKDKNELIPQATNVDSLEYDIASSIYKMSRKEDVKIGLVGLPQVFDPRQDEFYTMKSVLARQFKLEPVEATASGENKFDSSYQALIVADIGNTQFNDDQVALLEKYIDNGGQILFMVDGIFVSDDLITQKSGHNLFNLFKYYGLELNQDLVLSKTAEVANFSTGQVGFLTMYPYWLRTDNFNEKSTELNSIASLTLPWTSSVKINIGSRFKTDVLVKTEKNSWTVKGDALDISPNNIKLPAENQMKEQNLIAIAQSKKEGHIILIPSSRFVKEQFLAQGRGNINLIVNLLNNYVSKGALSGIRSRSIAIFPLSDIADNQKDKVKYFAILILPIIFCLYGGNRLLKRR</sequence>
<dbReference type="Proteomes" id="UP000176376">
    <property type="component" value="Unassembled WGS sequence"/>
</dbReference>
<keyword evidence="1" id="KW-0812">Transmembrane</keyword>
<proteinExistence type="predicted"/>
<feature type="transmembrane region" description="Helical" evidence="1">
    <location>
        <begin position="475"/>
        <end position="494"/>
    </location>
</feature>
<protein>
    <submittedName>
        <fullName evidence="4">Uncharacterized protein</fullName>
    </submittedName>
</protein>
<dbReference type="STRING" id="1802074.A3J15_01190"/>
<feature type="domain" description="ABC-type uncharacterised transport system" evidence="2">
    <location>
        <begin position="195"/>
        <end position="425"/>
    </location>
</feature>
<evidence type="ECO:0000313" key="4">
    <source>
        <dbReference type="EMBL" id="OGK57486.1"/>
    </source>
</evidence>
<gene>
    <name evidence="4" type="ORF">A3J15_01190</name>
</gene>
<reference evidence="4 5" key="1">
    <citation type="journal article" date="2016" name="Nat. Commun.">
        <title>Thousands of microbial genomes shed light on interconnected biogeochemical processes in an aquifer system.</title>
        <authorList>
            <person name="Anantharaman K."/>
            <person name="Brown C.T."/>
            <person name="Hug L.A."/>
            <person name="Sharon I."/>
            <person name="Castelle C.J."/>
            <person name="Probst A.J."/>
            <person name="Thomas B.C."/>
            <person name="Singh A."/>
            <person name="Wilkins M.J."/>
            <person name="Karaoz U."/>
            <person name="Brodie E.L."/>
            <person name="Williams K.H."/>
            <person name="Hubbard S.S."/>
            <person name="Banfield J.F."/>
        </authorList>
    </citation>
    <scope>NUCLEOTIDE SEQUENCE [LARGE SCALE GENOMIC DNA]</scope>
</reference>
<accession>A0A1F7JPH4</accession>
<name>A0A1F7JPH4_9BACT</name>
<dbReference type="EMBL" id="MGAY01000001">
    <property type="protein sequence ID" value="OGK57486.1"/>
    <property type="molecule type" value="Genomic_DNA"/>
</dbReference>
<feature type="domain" description="DUF7088" evidence="3">
    <location>
        <begin position="49"/>
        <end position="150"/>
    </location>
</feature>
<keyword evidence="1" id="KW-1133">Transmembrane helix</keyword>
<evidence type="ECO:0000259" key="2">
    <source>
        <dbReference type="Pfam" id="PF09822"/>
    </source>
</evidence>
<organism evidence="4 5">
    <name type="scientific">Candidatus Roizmanbacteria bacterium RIFCSPLOWO2_02_FULL_38_10</name>
    <dbReference type="NCBI Taxonomy" id="1802074"/>
    <lineage>
        <taxon>Bacteria</taxon>
        <taxon>Candidatus Roizmaniibacteriota</taxon>
    </lineage>
</organism>
<dbReference type="AlphaFoldDB" id="A0A1F7JPH4"/>
<feature type="transmembrane region" description="Helical" evidence="1">
    <location>
        <begin position="20"/>
        <end position="40"/>
    </location>
</feature>
<dbReference type="Pfam" id="PF23357">
    <property type="entry name" value="DUF7088"/>
    <property type="match status" value="1"/>
</dbReference>
<evidence type="ECO:0000259" key="3">
    <source>
        <dbReference type="Pfam" id="PF23357"/>
    </source>
</evidence>
<comment type="caution">
    <text evidence="4">The sequence shown here is derived from an EMBL/GenBank/DDBJ whole genome shotgun (WGS) entry which is preliminary data.</text>
</comment>
<keyword evidence="1" id="KW-0472">Membrane</keyword>